<name>A0A4R7BQS3_9HYPH</name>
<evidence type="ECO:0000313" key="2">
    <source>
        <dbReference type="EMBL" id="TDR87102.1"/>
    </source>
</evidence>
<feature type="signal peptide" evidence="1">
    <location>
        <begin position="1"/>
        <end position="18"/>
    </location>
</feature>
<keyword evidence="1" id="KW-0732">Signal</keyword>
<evidence type="ECO:0000256" key="1">
    <source>
        <dbReference type="SAM" id="SignalP"/>
    </source>
</evidence>
<dbReference type="AlphaFoldDB" id="A0A4R7BQS3"/>
<dbReference type="Proteomes" id="UP000295122">
    <property type="component" value="Unassembled WGS sequence"/>
</dbReference>
<sequence length="127" mass="13402">MRFIVLFAALILAAPAQAKEPGKIPALKPGMAYSAARGALIAKGFQPVRSADRRDDRCSAGRQDVCTAYPETVSCDGTGAAACRFIFSRKDGTTLTVVADGSDVGRLKVAVVRRSSGKDAAWQRSGR</sequence>
<protein>
    <submittedName>
        <fullName evidence="2">Uncharacterized protein</fullName>
    </submittedName>
</protein>
<feature type="chain" id="PRO_5020985930" evidence="1">
    <location>
        <begin position="19"/>
        <end position="127"/>
    </location>
</feature>
<accession>A0A4R7BQS3</accession>
<reference evidence="2 3" key="1">
    <citation type="submission" date="2019-03" db="EMBL/GenBank/DDBJ databases">
        <title>Genomic Encyclopedia of Type Strains, Phase IV (KMG-IV): sequencing the most valuable type-strain genomes for metagenomic binning, comparative biology and taxonomic classification.</title>
        <authorList>
            <person name="Goeker M."/>
        </authorList>
    </citation>
    <scope>NUCLEOTIDE SEQUENCE [LARGE SCALE GENOMIC DNA]</scope>
    <source>
        <strain evidence="2 3">DSM 25903</strain>
    </source>
</reference>
<gene>
    <name evidence="2" type="ORF">EV668_4181</name>
</gene>
<organism evidence="2 3">
    <name type="scientific">Enterovirga rhinocerotis</name>
    <dbReference type="NCBI Taxonomy" id="1339210"/>
    <lineage>
        <taxon>Bacteria</taxon>
        <taxon>Pseudomonadati</taxon>
        <taxon>Pseudomonadota</taxon>
        <taxon>Alphaproteobacteria</taxon>
        <taxon>Hyphomicrobiales</taxon>
        <taxon>Methylobacteriaceae</taxon>
        <taxon>Enterovirga</taxon>
    </lineage>
</organism>
<dbReference type="RefSeq" id="WP_133773732.1">
    <property type="nucleotide sequence ID" value="NZ_SNZR01000016.1"/>
</dbReference>
<dbReference type="OrthoDB" id="8447370at2"/>
<keyword evidence="3" id="KW-1185">Reference proteome</keyword>
<dbReference type="EMBL" id="SNZR01000016">
    <property type="protein sequence ID" value="TDR87102.1"/>
    <property type="molecule type" value="Genomic_DNA"/>
</dbReference>
<evidence type="ECO:0000313" key="3">
    <source>
        <dbReference type="Proteomes" id="UP000295122"/>
    </source>
</evidence>
<comment type="caution">
    <text evidence="2">The sequence shown here is derived from an EMBL/GenBank/DDBJ whole genome shotgun (WGS) entry which is preliminary data.</text>
</comment>
<proteinExistence type="predicted"/>